<comment type="caution">
    <text evidence="2">The sequence shown here is derived from an EMBL/GenBank/DDBJ whole genome shotgun (WGS) entry which is preliminary data.</text>
</comment>
<evidence type="ECO:0000313" key="3">
    <source>
        <dbReference type="Proteomes" id="UP001215598"/>
    </source>
</evidence>
<accession>A0AAD7IT08</accession>
<keyword evidence="3" id="KW-1185">Reference proteome</keyword>
<reference evidence="2" key="1">
    <citation type="submission" date="2023-03" db="EMBL/GenBank/DDBJ databases">
        <title>Massive genome expansion in bonnet fungi (Mycena s.s.) driven by repeated elements and novel gene families across ecological guilds.</title>
        <authorList>
            <consortium name="Lawrence Berkeley National Laboratory"/>
            <person name="Harder C.B."/>
            <person name="Miyauchi S."/>
            <person name="Viragh M."/>
            <person name="Kuo A."/>
            <person name="Thoen E."/>
            <person name="Andreopoulos B."/>
            <person name="Lu D."/>
            <person name="Skrede I."/>
            <person name="Drula E."/>
            <person name="Henrissat B."/>
            <person name="Morin E."/>
            <person name="Kohler A."/>
            <person name="Barry K."/>
            <person name="LaButti K."/>
            <person name="Morin E."/>
            <person name="Salamov A."/>
            <person name="Lipzen A."/>
            <person name="Mereny Z."/>
            <person name="Hegedus B."/>
            <person name="Baldrian P."/>
            <person name="Stursova M."/>
            <person name="Weitz H."/>
            <person name="Taylor A."/>
            <person name="Grigoriev I.V."/>
            <person name="Nagy L.G."/>
            <person name="Martin F."/>
            <person name="Kauserud H."/>
        </authorList>
    </citation>
    <scope>NUCLEOTIDE SEQUENCE</scope>
    <source>
        <strain evidence="2">CBHHK182m</strain>
    </source>
</reference>
<name>A0AAD7IT08_9AGAR</name>
<sequence>MPAPQLPLASERDAVELGAYPPSAQSPPDDAHARRVLLDPFANTGTNTAEPGVGLSPAARQAYLAAELRAAQTELERARRGANTKGIKARIRALEERQQSAWALGLESGFRSAFAIPPYPTTPARTLLSYVFSLLRIA</sequence>
<proteinExistence type="predicted"/>
<organism evidence="2 3">
    <name type="scientific">Mycena metata</name>
    <dbReference type="NCBI Taxonomy" id="1033252"/>
    <lineage>
        <taxon>Eukaryota</taxon>
        <taxon>Fungi</taxon>
        <taxon>Dikarya</taxon>
        <taxon>Basidiomycota</taxon>
        <taxon>Agaricomycotina</taxon>
        <taxon>Agaricomycetes</taxon>
        <taxon>Agaricomycetidae</taxon>
        <taxon>Agaricales</taxon>
        <taxon>Marasmiineae</taxon>
        <taxon>Mycenaceae</taxon>
        <taxon>Mycena</taxon>
    </lineage>
</organism>
<dbReference type="EMBL" id="JARKIB010000067">
    <property type="protein sequence ID" value="KAJ7749932.1"/>
    <property type="molecule type" value="Genomic_DNA"/>
</dbReference>
<gene>
    <name evidence="2" type="ORF">B0H16DRAFT_1460958</name>
</gene>
<feature type="region of interest" description="Disordered" evidence="1">
    <location>
        <begin position="1"/>
        <end position="33"/>
    </location>
</feature>
<protein>
    <submittedName>
        <fullName evidence="2">Uncharacterized protein</fullName>
    </submittedName>
</protein>
<dbReference type="Proteomes" id="UP001215598">
    <property type="component" value="Unassembled WGS sequence"/>
</dbReference>
<evidence type="ECO:0000256" key="1">
    <source>
        <dbReference type="SAM" id="MobiDB-lite"/>
    </source>
</evidence>
<dbReference type="AlphaFoldDB" id="A0AAD7IT08"/>
<evidence type="ECO:0000313" key="2">
    <source>
        <dbReference type="EMBL" id="KAJ7749932.1"/>
    </source>
</evidence>